<dbReference type="InterPro" id="IPR003593">
    <property type="entry name" value="AAA+_ATPase"/>
</dbReference>
<dbReference type="SUPFAM" id="SSF52540">
    <property type="entry name" value="P-loop containing nucleoside triphosphate hydrolases"/>
    <property type="match status" value="1"/>
</dbReference>
<dbReference type="InterPro" id="IPR041664">
    <property type="entry name" value="AAA_16"/>
</dbReference>
<evidence type="ECO:0000313" key="3">
    <source>
        <dbReference type="Proteomes" id="UP000523795"/>
    </source>
</evidence>
<accession>A0ABX1JNK0</accession>
<sequence length="724" mass="75552">MKSPGAVWEAATGAVPKVLVRRSRILEPIAGALAGTCGKGALVLGEPGAGKTTAARQVLTQLADDVHVERVRGGPLVAGIPYGAVHYLLSVLEVRQLEHPFRVAAGTAGLLRRRAAGRPAVVFVDNAHLLDQQSAAMLSQLAFDGTARLLVCSEDVASTPPVLVDLWKNGSLARTDVEGFTLAETAGFLRRTLGAPVTHRAVYELWVASGGNPLLLGVLLREWKRGGRLAHAHGAWMPGTGRSRPGNGLGTIRPAKLAGLSGQQQALLDILACLGRVPSRLLRARGSDADYDELQRRGLAESAAGGAAVPSRLLREVVRRRTARERSGELLRRVVDAGAWDILGTGGREASGALLALAEWTLACGAGLEPGQALQAARCSLELSRPQAALRFIELVPDHQALPAAVVLHIRSQLAQGQIRSAAAVLDRYDDEGGGRAAGADWLDLAIARSQVARALRGRAAEAGAHLAEAEQRLAAPAADGPARVRLQRGQLVLAQAELALFEGRFRDVPACLSGGPSGSSGREFGARTAALLAETWAGTGQADQAGRLVEELTGTGHPEGPAAGRGELADQLGRSFASQRMWDGWAATLAAPGQPGLLAGSALWPQADIARAMVLAEDGKLHNAVRLLAPVLAQPDAGGHELLRPLAYAAAAYLHALAGDSAATGTCLAVPVDDQLLLPWRTEVSVRYYSAMARATVAGFGAAAAELAHDARRARERGAFADA</sequence>
<name>A0ABX1JNK0_9MICC</name>
<dbReference type="Proteomes" id="UP000523795">
    <property type="component" value="Unassembled WGS sequence"/>
</dbReference>
<feature type="non-terminal residue" evidence="2">
    <location>
        <position position="724"/>
    </location>
</feature>
<comment type="caution">
    <text evidence="2">The sequence shown here is derived from an EMBL/GenBank/DDBJ whole genome shotgun (WGS) entry which is preliminary data.</text>
</comment>
<protein>
    <submittedName>
        <fullName evidence="2">AAA family ATPase</fullName>
    </submittedName>
</protein>
<dbReference type="SMART" id="SM00382">
    <property type="entry name" value="AAA"/>
    <property type="match status" value="1"/>
</dbReference>
<dbReference type="Pfam" id="PF13191">
    <property type="entry name" value="AAA_16"/>
    <property type="match status" value="1"/>
</dbReference>
<gene>
    <name evidence="2" type="ORF">HER39_04330</name>
</gene>
<dbReference type="EMBL" id="JAAZSR010000040">
    <property type="protein sequence ID" value="NKX49811.1"/>
    <property type="molecule type" value="Genomic_DNA"/>
</dbReference>
<feature type="domain" description="AAA+ ATPase" evidence="1">
    <location>
        <begin position="37"/>
        <end position="184"/>
    </location>
</feature>
<dbReference type="Gene3D" id="3.40.50.300">
    <property type="entry name" value="P-loop containing nucleotide triphosphate hydrolases"/>
    <property type="match status" value="1"/>
</dbReference>
<reference evidence="2 3" key="1">
    <citation type="submission" date="2020-04" db="EMBL/GenBank/DDBJ databases">
        <authorList>
            <person name="Liu S."/>
        </authorList>
    </citation>
    <scope>NUCLEOTIDE SEQUENCE [LARGE SCALE GENOMIC DNA]</scope>
    <source>
        <strain evidence="2 3">CGMCC 1.15091</strain>
    </source>
</reference>
<evidence type="ECO:0000313" key="2">
    <source>
        <dbReference type="EMBL" id="NKX49811.1"/>
    </source>
</evidence>
<dbReference type="InterPro" id="IPR027417">
    <property type="entry name" value="P-loop_NTPase"/>
</dbReference>
<evidence type="ECO:0000259" key="1">
    <source>
        <dbReference type="SMART" id="SM00382"/>
    </source>
</evidence>
<keyword evidence="3" id="KW-1185">Reference proteome</keyword>
<organism evidence="2 3">
    <name type="scientific">Arthrobacter deserti</name>
    <dbReference type="NCBI Taxonomy" id="1742687"/>
    <lineage>
        <taxon>Bacteria</taxon>
        <taxon>Bacillati</taxon>
        <taxon>Actinomycetota</taxon>
        <taxon>Actinomycetes</taxon>
        <taxon>Micrococcales</taxon>
        <taxon>Micrococcaceae</taxon>
        <taxon>Arthrobacter</taxon>
    </lineage>
</organism>
<proteinExistence type="predicted"/>